<feature type="compositionally biased region" description="Basic and acidic residues" evidence="3">
    <location>
        <begin position="11"/>
        <end position="29"/>
    </location>
</feature>
<evidence type="ECO:0000256" key="3">
    <source>
        <dbReference type="SAM" id="MobiDB-lite"/>
    </source>
</evidence>
<reference evidence="4 5" key="1">
    <citation type="submission" date="2024-02" db="EMBL/GenBank/DDBJ databases">
        <authorList>
            <person name="Chen Y."/>
            <person name="Shah S."/>
            <person name="Dougan E. K."/>
            <person name="Thang M."/>
            <person name="Chan C."/>
        </authorList>
    </citation>
    <scope>NUCLEOTIDE SEQUENCE [LARGE SCALE GENOMIC DNA]</scope>
</reference>
<name>A0ABP0J5J6_9DINO</name>
<feature type="region of interest" description="Disordered" evidence="3">
    <location>
        <begin position="310"/>
        <end position="365"/>
    </location>
</feature>
<dbReference type="PANTHER" id="PTHR48051:SF54">
    <property type="entry name" value="LEUCINE-RICH REPEAT-CONTAINING PROTEIN"/>
    <property type="match status" value="1"/>
</dbReference>
<gene>
    <name evidence="4" type="ORF">CCMP2556_LOCUS9754</name>
</gene>
<dbReference type="PANTHER" id="PTHR48051">
    <property type="match status" value="1"/>
</dbReference>
<dbReference type="InterPro" id="IPR050216">
    <property type="entry name" value="LRR_domain-containing"/>
</dbReference>
<keyword evidence="5" id="KW-1185">Reference proteome</keyword>
<feature type="non-terminal residue" evidence="4">
    <location>
        <position position="790"/>
    </location>
</feature>
<sequence>MELRPGPYDRPNGESRRGAERGPPEREESCPFCRWPVEKWWPLIYAPVVELGAETWRSCHLKCLLDALRRDEEHPRAAGVETSFGESVLELVTRAEKALFSRKPSARLGLEDERMCLAAQSTLPPTWPYEELRPIPKATFFLQGVLELRLSCSPQLVEIPPNLGRSTDLESLCLISNSLTSLPSEVGMLRELRFLYLNGNFLRRIPQAVSDLPKLQEICFDANCLEELPHFTAQLRLFTAPGNHLTEVAFWPQLERLEVHGNRLQRLLPLSWHSTSQLVTLKVMGNQLTELPEEVEIECVWSDQPLRGGPHAGLADLGGRQQPSAVIAPRPRREPRPRPSPEVRALRSPWERQRNHGRAWGGTATPAAGRGNWRLTRLLLESNPLRPVAVQSLVSDLRSLASGRVRGNCPSDYSESGCDRAISCSVIPISGQSQLSLKLTKASRLRRSTDRAESDHPELLIVAFAASQGEPEWLGFLRRLYEVGEVKPCCHRSSLDFAEEADFDARMARLWTHCTQEASTEAPPEETPALPLGDFDVLTVVDHRMRWYAEDRGALQQVLKTLRPKYQKMMCVGASMGGFGALLHGGLVADAVVAFNPQATLTEALLRPPAETPQELEDLSNAVMESVRVALARKAQMIVHCAADEHLMHALALPKGVALVVHPLQPRKPFARVLDRAQLLIPIVSDALYRLYGVGSYSQESPLLGCWCRSGCLRCVPIEPGRLLRLFFGASGMIPRPGDWFCGGCKARSCRDRYYCWRCQKPITEQGTLKVLDNSNYPSRWDWGCTHCGA</sequence>
<protein>
    <submittedName>
        <fullName evidence="4">Uncharacterized protein</fullName>
    </submittedName>
</protein>
<evidence type="ECO:0000313" key="5">
    <source>
        <dbReference type="Proteomes" id="UP001642484"/>
    </source>
</evidence>
<evidence type="ECO:0000256" key="1">
    <source>
        <dbReference type="ARBA" id="ARBA00022614"/>
    </source>
</evidence>
<dbReference type="Proteomes" id="UP001642484">
    <property type="component" value="Unassembled WGS sequence"/>
</dbReference>
<feature type="region of interest" description="Disordered" evidence="3">
    <location>
        <begin position="1"/>
        <end position="29"/>
    </location>
</feature>
<dbReference type="EMBL" id="CAXAMN010004470">
    <property type="protein sequence ID" value="CAK9009631.1"/>
    <property type="molecule type" value="Genomic_DNA"/>
</dbReference>
<accession>A0ABP0J5J6</accession>
<dbReference type="InterPro" id="IPR003591">
    <property type="entry name" value="Leu-rich_rpt_typical-subtyp"/>
</dbReference>
<dbReference type="SMART" id="SM00369">
    <property type="entry name" value="LRR_TYP"/>
    <property type="match status" value="3"/>
</dbReference>
<feature type="compositionally biased region" description="Basic and acidic residues" evidence="3">
    <location>
        <begin position="331"/>
        <end position="354"/>
    </location>
</feature>
<comment type="caution">
    <text evidence="4">The sequence shown here is derived from an EMBL/GenBank/DDBJ whole genome shotgun (WGS) entry which is preliminary data.</text>
</comment>
<organism evidence="4 5">
    <name type="scientific">Durusdinium trenchii</name>
    <dbReference type="NCBI Taxonomy" id="1381693"/>
    <lineage>
        <taxon>Eukaryota</taxon>
        <taxon>Sar</taxon>
        <taxon>Alveolata</taxon>
        <taxon>Dinophyceae</taxon>
        <taxon>Suessiales</taxon>
        <taxon>Symbiodiniaceae</taxon>
        <taxon>Durusdinium</taxon>
    </lineage>
</organism>
<dbReference type="Gene3D" id="3.80.10.10">
    <property type="entry name" value="Ribonuclease Inhibitor"/>
    <property type="match status" value="1"/>
</dbReference>
<proteinExistence type="predicted"/>
<evidence type="ECO:0000313" key="4">
    <source>
        <dbReference type="EMBL" id="CAK9009631.1"/>
    </source>
</evidence>
<evidence type="ECO:0000256" key="2">
    <source>
        <dbReference type="ARBA" id="ARBA00022737"/>
    </source>
</evidence>
<dbReference type="SUPFAM" id="SSF52058">
    <property type="entry name" value="L domain-like"/>
    <property type="match status" value="1"/>
</dbReference>
<dbReference type="SMART" id="SM00364">
    <property type="entry name" value="LRR_BAC"/>
    <property type="match status" value="5"/>
</dbReference>
<dbReference type="InterPro" id="IPR032675">
    <property type="entry name" value="LRR_dom_sf"/>
</dbReference>
<keyword evidence="2" id="KW-0677">Repeat</keyword>
<keyword evidence="1" id="KW-0433">Leucine-rich repeat</keyword>